<dbReference type="Pfam" id="PF11818">
    <property type="entry name" value="DUF3340"/>
    <property type="match status" value="1"/>
</dbReference>
<dbReference type="GO" id="GO:0006508">
    <property type="term" value="P:proteolysis"/>
    <property type="evidence" value="ECO:0007669"/>
    <property type="project" value="UniProtKB-KW"/>
</dbReference>
<dbReference type="EMBL" id="QGGU01000007">
    <property type="protein sequence ID" value="PWK50063.1"/>
    <property type="molecule type" value="Genomic_DNA"/>
</dbReference>
<keyword evidence="10" id="KW-1185">Reference proteome</keyword>
<evidence type="ECO:0000256" key="1">
    <source>
        <dbReference type="ARBA" id="ARBA00009179"/>
    </source>
</evidence>
<evidence type="ECO:0000259" key="8">
    <source>
        <dbReference type="PROSITE" id="PS50106"/>
    </source>
</evidence>
<dbReference type="CDD" id="cd07560">
    <property type="entry name" value="Peptidase_S41_CPP"/>
    <property type="match status" value="1"/>
</dbReference>
<evidence type="ECO:0000256" key="6">
    <source>
        <dbReference type="SAM" id="Coils"/>
    </source>
</evidence>
<dbReference type="InterPro" id="IPR040573">
    <property type="entry name" value="TSP_N"/>
</dbReference>
<dbReference type="Pfam" id="PF17804">
    <property type="entry name" value="TSP_NTD"/>
    <property type="match status" value="1"/>
</dbReference>
<dbReference type="InterPro" id="IPR036034">
    <property type="entry name" value="PDZ_sf"/>
</dbReference>
<evidence type="ECO:0000256" key="2">
    <source>
        <dbReference type="ARBA" id="ARBA00022670"/>
    </source>
</evidence>
<dbReference type="FunFam" id="3.90.226.10:FF:000090">
    <property type="entry name" value="Tail-specific protease"/>
    <property type="match status" value="1"/>
</dbReference>
<sequence length="719" mass="82306">MTFVWLKQNLFQSLKKFKGFSFALLLVVPLAIVAQQPPEKHANTDKSLIEGPTQESLLPKPSHGRASRYIARIFSELHYLKPSIRRNDELSGQILNKYIDILDGNKSYFLAQDVKDFQRFQNMIDDNIISGHLKPAYDIYQVFQNRWIDRYDYALSLLETPFDFEKDETYRYDREDVEWISDEKKLNELWRKRVKADALSLVLAEKSWEETKEVLTKRYNMAKRRMSQNKSEDIFEYFMNAFALTIEPHATYFSPREAENFDIEMKLSLEGIGAVLQVDDVYTKVNKLVTGAPADKSKQIKVGDRIIGVGQGDNAVEDVIGWRLDDVVDLIRGEAGTEVKLQILPKEEVIAGETKTVSLIREQVKLEELSAKSKVIEIDNNNQQYKFGVIEIPKFYVDWDAKYNKRLPDYKSTSKDVAKFIESFKKEGVDGLVIDLRNNGGGALDEAVDLTGLFIDRGPVVQQKDSRNRVHVFPDSDPGVVYDGPLAVLVNGASASASEIFAGAIQDYGRGVIVGEQTFGKGTVQTLRDLNHFRGLLDTQLGQIKLTTSKFYRVSGETTQHRGVVPDISYPSRFSREDFGESSYDNALAWDTIKQANYKPVNEVNEFVSALDQRHKMRRESSKEFAYLEEDIAEYQARKNDDTISLNMKKRKAEIDERKAKKLARINQRLKDKGLKPVDTLKDFDESVFEDDDYKLEETGNILVDYIALKRSKKLAENK</sequence>
<feature type="coiled-coil region" evidence="6">
    <location>
        <begin position="618"/>
        <end position="673"/>
    </location>
</feature>
<dbReference type="RefSeq" id="WP_170115218.1">
    <property type="nucleotide sequence ID" value="NZ_QGGU01000007.1"/>
</dbReference>
<dbReference type="InterPro" id="IPR001478">
    <property type="entry name" value="PDZ"/>
</dbReference>
<dbReference type="Pfam" id="PF00595">
    <property type="entry name" value="PDZ"/>
    <property type="match status" value="1"/>
</dbReference>
<feature type="region of interest" description="Disordered" evidence="7">
    <location>
        <begin position="42"/>
        <end position="62"/>
    </location>
</feature>
<dbReference type="AlphaFoldDB" id="A0A316FP73"/>
<keyword evidence="4 5" id="KW-0720">Serine protease</keyword>
<evidence type="ECO:0000256" key="3">
    <source>
        <dbReference type="ARBA" id="ARBA00022801"/>
    </source>
</evidence>
<keyword evidence="6" id="KW-0175">Coiled coil</keyword>
<evidence type="ECO:0000256" key="5">
    <source>
        <dbReference type="RuleBase" id="RU004404"/>
    </source>
</evidence>
<name>A0A316FP73_9GAMM</name>
<dbReference type="GO" id="GO:0030288">
    <property type="term" value="C:outer membrane-bounded periplasmic space"/>
    <property type="evidence" value="ECO:0007669"/>
    <property type="project" value="TreeGrafter"/>
</dbReference>
<keyword evidence="3 5" id="KW-0378">Hydrolase</keyword>
<proteinExistence type="inferred from homology"/>
<dbReference type="GO" id="GO:0008236">
    <property type="term" value="F:serine-type peptidase activity"/>
    <property type="evidence" value="ECO:0007669"/>
    <property type="project" value="UniProtKB-KW"/>
</dbReference>
<dbReference type="Pfam" id="PF03572">
    <property type="entry name" value="Peptidase_S41"/>
    <property type="match status" value="1"/>
</dbReference>
<accession>A0A316FP73</accession>
<dbReference type="CDD" id="cd06782">
    <property type="entry name" value="cpPDZ_CPP-like"/>
    <property type="match status" value="1"/>
</dbReference>
<protein>
    <submittedName>
        <fullName evidence="9">S41A family C-terminal processing peptidase-1</fullName>
    </submittedName>
</protein>
<dbReference type="Gene3D" id="3.90.226.10">
    <property type="entry name" value="2-enoyl-CoA Hydratase, Chain A, domain 1"/>
    <property type="match status" value="1"/>
</dbReference>
<dbReference type="InterPro" id="IPR020992">
    <property type="entry name" value="Tail_Prtase_C"/>
</dbReference>
<dbReference type="SUPFAM" id="SSF50156">
    <property type="entry name" value="PDZ domain-like"/>
    <property type="match status" value="1"/>
</dbReference>
<dbReference type="SMART" id="SM00228">
    <property type="entry name" value="PDZ"/>
    <property type="match status" value="1"/>
</dbReference>
<dbReference type="PANTHER" id="PTHR32060">
    <property type="entry name" value="TAIL-SPECIFIC PROTEASE"/>
    <property type="match status" value="1"/>
</dbReference>
<dbReference type="InterPro" id="IPR004447">
    <property type="entry name" value="Peptidase_S41A"/>
</dbReference>
<dbReference type="SMART" id="SM00245">
    <property type="entry name" value="TSPc"/>
    <property type="match status" value="1"/>
</dbReference>
<gene>
    <name evidence="9" type="ORF">C8D97_107230</name>
</gene>
<comment type="similarity">
    <text evidence="1 5">Belongs to the peptidase S41A family.</text>
</comment>
<evidence type="ECO:0000256" key="4">
    <source>
        <dbReference type="ARBA" id="ARBA00022825"/>
    </source>
</evidence>
<evidence type="ECO:0000313" key="10">
    <source>
        <dbReference type="Proteomes" id="UP000245790"/>
    </source>
</evidence>
<feature type="domain" description="PDZ" evidence="8">
    <location>
        <begin position="262"/>
        <end position="332"/>
    </location>
</feature>
<dbReference type="GO" id="GO:0007165">
    <property type="term" value="P:signal transduction"/>
    <property type="evidence" value="ECO:0007669"/>
    <property type="project" value="TreeGrafter"/>
</dbReference>
<dbReference type="PROSITE" id="PS50106">
    <property type="entry name" value="PDZ"/>
    <property type="match status" value="1"/>
</dbReference>
<dbReference type="NCBIfam" id="TIGR00225">
    <property type="entry name" value="prc"/>
    <property type="match status" value="1"/>
</dbReference>
<evidence type="ECO:0000313" key="9">
    <source>
        <dbReference type="EMBL" id="PWK50063.1"/>
    </source>
</evidence>
<keyword evidence="2 5" id="KW-0645">Protease</keyword>
<evidence type="ECO:0000256" key="7">
    <source>
        <dbReference type="SAM" id="MobiDB-lite"/>
    </source>
</evidence>
<dbReference type="SUPFAM" id="SSF52096">
    <property type="entry name" value="ClpP/crotonase"/>
    <property type="match status" value="1"/>
</dbReference>
<dbReference type="Proteomes" id="UP000245790">
    <property type="component" value="Unassembled WGS sequence"/>
</dbReference>
<dbReference type="Gene3D" id="2.30.42.10">
    <property type="match status" value="1"/>
</dbReference>
<dbReference type="InterPro" id="IPR005151">
    <property type="entry name" value="Tail-specific_protease"/>
</dbReference>
<comment type="caution">
    <text evidence="9">The sequence shown here is derived from an EMBL/GenBank/DDBJ whole genome shotgun (WGS) entry which is preliminary data.</text>
</comment>
<dbReference type="InterPro" id="IPR029045">
    <property type="entry name" value="ClpP/crotonase-like_dom_sf"/>
</dbReference>
<dbReference type="GO" id="GO:0004175">
    <property type="term" value="F:endopeptidase activity"/>
    <property type="evidence" value="ECO:0007669"/>
    <property type="project" value="TreeGrafter"/>
</dbReference>
<organism evidence="9 10">
    <name type="scientific">Pleionea mediterranea</name>
    <dbReference type="NCBI Taxonomy" id="523701"/>
    <lineage>
        <taxon>Bacteria</taxon>
        <taxon>Pseudomonadati</taxon>
        <taxon>Pseudomonadota</taxon>
        <taxon>Gammaproteobacteria</taxon>
        <taxon>Oceanospirillales</taxon>
        <taxon>Pleioneaceae</taxon>
        <taxon>Pleionea</taxon>
    </lineage>
</organism>
<dbReference type="PANTHER" id="PTHR32060:SF22">
    <property type="entry name" value="CARBOXYL-TERMINAL-PROCESSING PEPTIDASE 3, CHLOROPLASTIC"/>
    <property type="match status" value="1"/>
</dbReference>
<reference evidence="9 10" key="1">
    <citation type="submission" date="2018-05" db="EMBL/GenBank/DDBJ databases">
        <title>Genomic Encyclopedia of Type Strains, Phase IV (KMG-IV): sequencing the most valuable type-strain genomes for metagenomic binning, comparative biology and taxonomic classification.</title>
        <authorList>
            <person name="Goeker M."/>
        </authorList>
    </citation>
    <scope>NUCLEOTIDE SEQUENCE [LARGE SCALE GENOMIC DNA]</scope>
    <source>
        <strain evidence="9 10">DSM 25350</strain>
    </source>
</reference>